<comment type="subcellular location">
    <subcellularLocation>
        <location evidence="2">Secreted</location>
    </subcellularLocation>
</comment>
<dbReference type="SUPFAM" id="SSF51126">
    <property type="entry name" value="Pectin lyase-like"/>
    <property type="match status" value="1"/>
</dbReference>
<dbReference type="InterPro" id="IPR039448">
    <property type="entry name" value="Beta_helix"/>
</dbReference>
<dbReference type="Gene3D" id="2.160.20.10">
    <property type="entry name" value="Single-stranded right-handed beta-helix, Pectin lyase-like"/>
    <property type="match status" value="1"/>
</dbReference>
<dbReference type="InterPro" id="IPR026444">
    <property type="entry name" value="Secre_tail"/>
</dbReference>
<keyword evidence="3" id="KW-0964">Secreted</keyword>
<name>A0A538SWZ9_UNCEI</name>
<dbReference type="SUPFAM" id="SSF49299">
    <property type="entry name" value="PKD domain"/>
    <property type="match status" value="3"/>
</dbReference>
<dbReference type="SMART" id="SM00089">
    <property type="entry name" value="PKD"/>
    <property type="match status" value="3"/>
</dbReference>
<reference evidence="13 14" key="1">
    <citation type="journal article" date="2019" name="Nat. Microbiol.">
        <title>Mediterranean grassland soil C-N compound turnover is dependent on rainfall and depth, and is mediated by genomically divergent microorganisms.</title>
        <authorList>
            <person name="Diamond S."/>
            <person name="Andeer P.F."/>
            <person name="Li Z."/>
            <person name="Crits-Christoph A."/>
            <person name="Burstein D."/>
            <person name="Anantharaman K."/>
            <person name="Lane K.R."/>
            <person name="Thomas B.C."/>
            <person name="Pan C."/>
            <person name="Northen T.R."/>
            <person name="Banfield J.F."/>
        </authorList>
    </citation>
    <scope>NUCLEOTIDE SEQUENCE [LARGE SCALE GENOMIC DNA]</scope>
    <source>
        <strain evidence="11">WS_4</strain>
        <strain evidence="12">WS_7</strain>
    </source>
</reference>
<dbReference type="Proteomes" id="UP000319829">
    <property type="component" value="Unassembled WGS sequence"/>
</dbReference>
<dbReference type="InterPro" id="IPR012334">
    <property type="entry name" value="Pectin_lyas_fold"/>
</dbReference>
<keyword evidence="4" id="KW-0479">Metal-binding</keyword>
<dbReference type="NCBIfam" id="TIGR03804">
    <property type="entry name" value="para_beta_helix"/>
    <property type="match status" value="1"/>
</dbReference>
<evidence type="ECO:0000313" key="11">
    <source>
        <dbReference type="EMBL" id="TMQ55907.1"/>
    </source>
</evidence>
<keyword evidence="7" id="KW-0456">Lyase</keyword>
<evidence type="ECO:0000256" key="2">
    <source>
        <dbReference type="ARBA" id="ARBA00004613"/>
    </source>
</evidence>
<evidence type="ECO:0000313" key="12">
    <source>
        <dbReference type="EMBL" id="TMQ65556.1"/>
    </source>
</evidence>
<feature type="region of interest" description="Disordered" evidence="9">
    <location>
        <begin position="702"/>
        <end position="725"/>
    </location>
</feature>
<dbReference type="Pfam" id="PF13860">
    <property type="entry name" value="FlgD_ig"/>
    <property type="match status" value="1"/>
</dbReference>
<comment type="cofactor">
    <cofactor evidence="1">
        <name>Ca(2+)</name>
        <dbReference type="ChEBI" id="CHEBI:29108"/>
    </cofactor>
</comment>
<dbReference type="SMART" id="SM00710">
    <property type="entry name" value="PbH1"/>
    <property type="match status" value="5"/>
</dbReference>
<feature type="domain" description="PKD" evidence="10">
    <location>
        <begin position="538"/>
        <end position="610"/>
    </location>
</feature>
<proteinExistence type="inferred from homology"/>
<evidence type="ECO:0000256" key="1">
    <source>
        <dbReference type="ARBA" id="ARBA00001913"/>
    </source>
</evidence>
<evidence type="ECO:0000256" key="5">
    <source>
        <dbReference type="ARBA" id="ARBA00022729"/>
    </source>
</evidence>
<evidence type="ECO:0000256" key="8">
    <source>
        <dbReference type="ARBA" id="ARBA00038263"/>
    </source>
</evidence>
<dbReference type="InterPro" id="IPR022409">
    <property type="entry name" value="PKD/Chitinase_dom"/>
</dbReference>
<evidence type="ECO:0000256" key="7">
    <source>
        <dbReference type="ARBA" id="ARBA00023239"/>
    </source>
</evidence>
<dbReference type="InterPro" id="IPR006626">
    <property type="entry name" value="PbH1"/>
</dbReference>
<dbReference type="InterPro" id="IPR025965">
    <property type="entry name" value="FlgD/Vpr_Ig-like"/>
</dbReference>
<dbReference type="InterPro" id="IPR022441">
    <property type="entry name" value="Para_beta_helix_rpt-2"/>
</dbReference>
<dbReference type="Pfam" id="PF13229">
    <property type="entry name" value="Beta_helix"/>
    <property type="match status" value="1"/>
</dbReference>
<dbReference type="InterPro" id="IPR013783">
    <property type="entry name" value="Ig-like_fold"/>
</dbReference>
<dbReference type="NCBIfam" id="TIGR04183">
    <property type="entry name" value="Por_Secre_tail"/>
    <property type="match status" value="1"/>
</dbReference>
<feature type="domain" description="PKD" evidence="10">
    <location>
        <begin position="634"/>
        <end position="702"/>
    </location>
</feature>
<evidence type="ECO:0000313" key="14">
    <source>
        <dbReference type="Proteomes" id="UP000319829"/>
    </source>
</evidence>
<keyword evidence="5" id="KW-0732">Signal</keyword>
<dbReference type="PANTHER" id="PTHR40088:SF1">
    <property type="entry name" value="PECTATE LYASE PEL9"/>
    <property type="match status" value="1"/>
</dbReference>
<dbReference type="InterPro" id="IPR011050">
    <property type="entry name" value="Pectin_lyase_fold/virulence"/>
</dbReference>
<dbReference type="Gene3D" id="2.60.40.10">
    <property type="entry name" value="Immunoglobulins"/>
    <property type="match status" value="3"/>
</dbReference>
<evidence type="ECO:0000256" key="4">
    <source>
        <dbReference type="ARBA" id="ARBA00022723"/>
    </source>
</evidence>
<keyword evidence="6" id="KW-0106">Calcium</keyword>
<comment type="caution">
    <text evidence="11">The sequence shown here is derived from an EMBL/GenBank/DDBJ whole genome shotgun (WGS) entry which is preliminary data.</text>
</comment>
<gene>
    <name evidence="11" type="ORF">E6K74_01880</name>
    <name evidence="12" type="ORF">E6K77_02695</name>
</gene>
<evidence type="ECO:0000256" key="6">
    <source>
        <dbReference type="ARBA" id="ARBA00022837"/>
    </source>
</evidence>
<evidence type="ECO:0000256" key="9">
    <source>
        <dbReference type="SAM" id="MobiDB-lite"/>
    </source>
</evidence>
<protein>
    <submittedName>
        <fullName evidence="11">PKD domain-containing protein</fullName>
    </submittedName>
</protein>
<dbReference type="EMBL" id="VBOU01000011">
    <property type="protein sequence ID" value="TMQ55907.1"/>
    <property type="molecule type" value="Genomic_DNA"/>
</dbReference>
<evidence type="ECO:0000313" key="13">
    <source>
        <dbReference type="Proteomes" id="UP000317366"/>
    </source>
</evidence>
<dbReference type="GO" id="GO:0046872">
    <property type="term" value="F:metal ion binding"/>
    <property type="evidence" value="ECO:0007669"/>
    <property type="project" value="UniProtKB-KW"/>
</dbReference>
<evidence type="ECO:0000256" key="3">
    <source>
        <dbReference type="ARBA" id="ARBA00022525"/>
    </source>
</evidence>
<evidence type="ECO:0000259" key="10">
    <source>
        <dbReference type="PROSITE" id="PS50093"/>
    </source>
</evidence>
<dbReference type="GO" id="GO:0016837">
    <property type="term" value="F:carbon-oxygen lyase activity, acting on polysaccharides"/>
    <property type="evidence" value="ECO:0007669"/>
    <property type="project" value="TreeGrafter"/>
</dbReference>
<dbReference type="AlphaFoldDB" id="A0A538SWZ9"/>
<dbReference type="InterPro" id="IPR052052">
    <property type="entry name" value="Polysaccharide_Lyase_9"/>
</dbReference>
<dbReference type="GO" id="GO:0005576">
    <property type="term" value="C:extracellular region"/>
    <property type="evidence" value="ECO:0007669"/>
    <property type="project" value="UniProtKB-SubCell"/>
</dbReference>
<dbReference type="PROSITE" id="PS50093">
    <property type="entry name" value="PKD"/>
    <property type="match status" value="3"/>
</dbReference>
<dbReference type="CDD" id="cd00146">
    <property type="entry name" value="PKD"/>
    <property type="match status" value="3"/>
</dbReference>
<dbReference type="Pfam" id="PF18911">
    <property type="entry name" value="PKD_4"/>
    <property type="match status" value="3"/>
</dbReference>
<sequence length="900" mass="94934">MNIIALGGTSVERGSPGLGAAAAHPRSTSLATFMGPVAVVLSLLGPVPSFSAQTYYYVDNSSASCSELGPGTEARPYCTISAAAAAHKGPGITIYVKPGVYRESVAVLDSGSAASPYEFKALGGPVILDGSDDFSFPSKWALFSGNVYLAASVTWSPNQVFMDGVRLAPSTDSPADLPMNSFTYVSGNGLYLNAGGLNPGTRELLVGRRPTAFYVWTGSHVTVDGFTIIRSDDRAIRLGSSSDFCTIRNNKISHSFKYGIYVPGCSDVLIEKNTVFDNGGHGIMITESSSHQSTRCTIQDNESFRNANPTIRLSVGILIYSSPGNLIRRNRLHDNQDSGLQIDVGSNNCLSIQNLSWNNGDHGFDQVRCRGVFHIGDVACNNFKDGFSIEDTAQYVSLYNCIAIDNGLTTNEFNLWMDEASSPGFRSDYNIFWNSTTQAPIKYIRTLYSTIAAYSAVSGQDTHSTQADPKFLSPLSGDFHVGAGSPAIDAADSGVPNWPATDADGSARQDDLLTPNTGVGPVAYGDRGALEFDPDDPPAAALIVTPSSGEAPLAVIADASGSRDADGNIVSYQFDFGDQTVVGPQAQPTSTHTYLQGNWTVTMIATDDLGLTGRALAPVTASRPNLPPEGSIDSPPSNVTIHTGQALNLTGTGTDPDGDTPLTYLWNLGGAATNQFAEDPGPVIFYTPGTYTISFTVTDALGKADPTPDTRSITVQPDPNNQSPTASLVLTPSTGNAPLAVMADASGSTDPDGLIVSYRFDFGDGTTPVSQTSPTATHTYAAGNWTAVVTVADNAGATASSSAPLTVAAVMVEPRFSPNPFRNSGTLSFTTTRAGRLRVDITDISGRLVRTLVKTDGGDGLHSLRFDGLDYDGRRLATGLYFYRIETADGMKTGQFVLLK</sequence>
<comment type="similarity">
    <text evidence="8">Belongs to the polysaccharide lyase 9 family.</text>
</comment>
<feature type="compositionally biased region" description="Polar residues" evidence="9">
    <location>
        <begin position="709"/>
        <end position="725"/>
    </location>
</feature>
<dbReference type="EMBL" id="VBOX01000018">
    <property type="protein sequence ID" value="TMQ65556.1"/>
    <property type="molecule type" value="Genomic_DNA"/>
</dbReference>
<dbReference type="InterPro" id="IPR035986">
    <property type="entry name" value="PKD_dom_sf"/>
</dbReference>
<dbReference type="PANTHER" id="PTHR40088">
    <property type="entry name" value="PECTATE LYASE (EUROFUNG)"/>
    <property type="match status" value="1"/>
</dbReference>
<dbReference type="Gene3D" id="2.60.40.4070">
    <property type="match status" value="1"/>
</dbReference>
<organism evidence="11 14">
    <name type="scientific">Eiseniibacteriota bacterium</name>
    <dbReference type="NCBI Taxonomy" id="2212470"/>
    <lineage>
        <taxon>Bacteria</taxon>
        <taxon>Candidatus Eiseniibacteriota</taxon>
    </lineage>
</organism>
<dbReference type="Proteomes" id="UP000317366">
    <property type="component" value="Unassembled WGS sequence"/>
</dbReference>
<dbReference type="InterPro" id="IPR000601">
    <property type="entry name" value="PKD_dom"/>
</dbReference>
<accession>A0A538SWZ9</accession>
<feature type="domain" description="PKD" evidence="10">
    <location>
        <begin position="724"/>
        <end position="807"/>
    </location>
</feature>